<comment type="similarity">
    <text evidence="8">Belongs to the TRAP transporter small permease family.</text>
</comment>
<evidence type="ECO:0000256" key="7">
    <source>
        <dbReference type="ARBA" id="ARBA00023136"/>
    </source>
</evidence>
<keyword evidence="3" id="KW-1003">Cell membrane</keyword>
<comment type="caution">
    <text evidence="11">The sequence shown here is derived from an EMBL/GenBank/DDBJ whole genome shotgun (WGS) entry which is preliminary data.</text>
</comment>
<evidence type="ECO:0000256" key="8">
    <source>
        <dbReference type="ARBA" id="ARBA00038436"/>
    </source>
</evidence>
<keyword evidence="7 9" id="KW-0472">Membrane</keyword>
<reference evidence="11" key="1">
    <citation type="submission" date="2020-10" db="EMBL/GenBank/DDBJ databases">
        <authorList>
            <person name="Castelo-Branco R."/>
            <person name="Eusebio N."/>
            <person name="Adriana R."/>
            <person name="Vieira A."/>
            <person name="Brugerolle De Fraissinette N."/>
            <person name="Rezende De Castro R."/>
            <person name="Schneider M.P."/>
            <person name="Vasconcelos V."/>
            <person name="Leao P.N."/>
        </authorList>
    </citation>
    <scope>NUCLEOTIDE SEQUENCE</scope>
    <source>
        <strain evidence="11">LEGE 07157</strain>
    </source>
</reference>
<feature type="transmembrane region" description="Helical" evidence="9">
    <location>
        <begin position="58"/>
        <end position="75"/>
    </location>
</feature>
<evidence type="ECO:0000256" key="9">
    <source>
        <dbReference type="SAM" id="Phobius"/>
    </source>
</evidence>
<keyword evidence="12" id="KW-1185">Reference proteome</keyword>
<dbReference type="RefSeq" id="WP_194028397.1">
    <property type="nucleotide sequence ID" value="NZ_JADEWZ010000006.1"/>
</dbReference>
<accession>A0A8J7AS50</accession>
<evidence type="ECO:0000256" key="2">
    <source>
        <dbReference type="ARBA" id="ARBA00022448"/>
    </source>
</evidence>
<sequence>MQILLKISRLIDSLNEWVGRLAYGLVLLMVGIGVWNVIGRYLGRYLGESLTSNVFIEMQWYLFAIIFLLGAAYALKHDEHVRVDLFYKDWSQKKKALANLIGTFLFLLPFCAMAIYFSWNPILNSWKILEQSPDPDGLPRYPIKSIVIISFALLFLQGISEAIKNWVILKSSPQNLPVEDTHEL</sequence>
<dbReference type="InterPro" id="IPR055348">
    <property type="entry name" value="DctQ"/>
</dbReference>
<feature type="transmembrane region" description="Helical" evidence="9">
    <location>
        <begin position="139"/>
        <end position="156"/>
    </location>
</feature>
<evidence type="ECO:0000256" key="6">
    <source>
        <dbReference type="ARBA" id="ARBA00022989"/>
    </source>
</evidence>
<dbReference type="EMBL" id="JADEWZ010000006">
    <property type="protein sequence ID" value="MBE9115301.1"/>
    <property type="molecule type" value="Genomic_DNA"/>
</dbReference>
<gene>
    <name evidence="11" type="ORF">IQ249_05250</name>
</gene>
<keyword evidence="4" id="KW-0997">Cell inner membrane</keyword>
<dbReference type="GO" id="GO:0005886">
    <property type="term" value="C:plasma membrane"/>
    <property type="evidence" value="ECO:0007669"/>
    <property type="project" value="UniProtKB-SubCell"/>
</dbReference>
<protein>
    <submittedName>
        <fullName evidence="11">TRAP transporter small permease subunit</fullName>
    </submittedName>
</protein>
<evidence type="ECO:0000259" key="10">
    <source>
        <dbReference type="Pfam" id="PF04290"/>
    </source>
</evidence>
<dbReference type="Pfam" id="PF04290">
    <property type="entry name" value="DctQ"/>
    <property type="match status" value="1"/>
</dbReference>
<dbReference type="InterPro" id="IPR007387">
    <property type="entry name" value="TRAP_DctQ"/>
</dbReference>
<evidence type="ECO:0000256" key="1">
    <source>
        <dbReference type="ARBA" id="ARBA00004429"/>
    </source>
</evidence>
<evidence type="ECO:0000256" key="3">
    <source>
        <dbReference type="ARBA" id="ARBA00022475"/>
    </source>
</evidence>
<dbReference type="PANTHER" id="PTHR35011:SF4">
    <property type="entry name" value="SLL1102 PROTEIN"/>
    <property type="match status" value="1"/>
</dbReference>
<keyword evidence="2" id="KW-0813">Transport</keyword>
<proteinExistence type="inferred from homology"/>
<organism evidence="11 12">
    <name type="scientific">Lusitaniella coriacea LEGE 07157</name>
    <dbReference type="NCBI Taxonomy" id="945747"/>
    <lineage>
        <taxon>Bacteria</taxon>
        <taxon>Bacillati</taxon>
        <taxon>Cyanobacteriota</taxon>
        <taxon>Cyanophyceae</taxon>
        <taxon>Spirulinales</taxon>
        <taxon>Lusitaniellaceae</taxon>
        <taxon>Lusitaniella</taxon>
    </lineage>
</organism>
<keyword evidence="6 9" id="KW-1133">Transmembrane helix</keyword>
<feature type="domain" description="Tripartite ATP-independent periplasmic transporters DctQ component" evidence="10">
    <location>
        <begin position="29"/>
        <end position="165"/>
    </location>
</feature>
<dbReference type="AlphaFoldDB" id="A0A8J7AS50"/>
<name>A0A8J7AS50_9CYAN</name>
<evidence type="ECO:0000313" key="11">
    <source>
        <dbReference type="EMBL" id="MBE9115301.1"/>
    </source>
</evidence>
<feature type="transmembrane region" description="Helical" evidence="9">
    <location>
        <begin position="21"/>
        <end position="38"/>
    </location>
</feature>
<evidence type="ECO:0000256" key="4">
    <source>
        <dbReference type="ARBA" id="ARBA00022519"/>
    </source>
</evidence>
<comment type="subcellular location">
    <subcellularLocation>
        <location evidence="1">Cell inner membrane</location>
        <topology evidence="1">Multi-pass membrane protein</topology>
    </subcellularLocation>
</comment>
<dbReference type="Proteomes" id="UP000654482">
    <property type="component" value="Unassembled WGS sequence"/>
</dbReference>
<evidence type="ECO:0000313" key="12">
    <source>
        <dbReference type="Proteomes" id="UP000654482"/>
    </source>
</evidence>
<keyword evidence="5 9" id="KW-0812">Transmembrane</keyword>
<feature type="transmembrane region" description="Helical" evidence="9">
    <location>
        <begin position="96"/>
        <end position="119"/>
    </location>
</feature>
<dbReference type="PANTHER" id="PTHR35011">
    <property type="entry name" value="2,3-DIKETO-L-GULONATE TRAP TRANSPORTER SMALL PERMEASE PROTEIN YIAM"/>
    <property type="match status" value="1"/>
</dbReference>
<evidence type="ECO:0000256" key="5">
    <source>
        <dbReference type="ARBA" id="ARBA00022692"/>
    </source>
</evidence>